<evidence type="ECO:0000313" key="1">
    <source>
        <dbReference type="EMBL" id="URI10719.1"/>
    </source>
</evidence>
<reference evidence="1" key="1">
    <citation type="submission" date="2022-05" db="EMBL/GenBank/DDBJ databases">
        <title>An RpoN-dependent PEP-CTERM gene is involved in floc formation of an Aquincola tertiaricarbonis strain.</title>
        <authorList>
            <person name="Qiu D."/>
            <person name="Xia M."/>
        </authorList>
    </citation>
    <scope>NUCLEOTIDE SEQUENCE</scope>
    <source>
        <strain evidence="1">RN12</strain>
    </source>
</reference>
<dbReference type="Pfam" id="PF14375">
    <property type="entry name" value="Cys_rich_CWC"/>
    <property type="match status" value="1"/>
</dbReference>
<dbReference type="RefSeq" id="WP_250198924.1">
    <property type="nucleotide sequence ID" value="NZ_CP097636.1"/>
</dbReference>
<evidence type="ECO:0000313" key="2">
    <source>
        <dbReference type="Proteomes" id="UP001056201"/>
    </source>
</evidence>
<sequence>MPDPAARPTPGPAAALDDTCPRCGGRFHCGAADPGPCACSTLVLSAELQAQLRRQYSGCLCVTCLAELAAHGGTD</sequence>
<keyword evidence="2" id="KW-1185">Reference proteome</keyword>
<name>A0ABY4SE08_AQUTE</name>
<organism evidence="1 2">
    <name type="scientific">Aquincola tertiaricarbonis</name>
    <dbReference type="NCBI Taxonomy" id="391953"/>
    <lineage>
        <taxon>Bacteria</taxon>
        <taxon>Pseudomonadati</taxon>
        <taxon>Pseudomonadota</taxon>
        <taxon>Betaproteobacteria</taxon>
        <taxon>Burkholderiales</taxon>
        <taxon>Sphaerotilaceae</taxon>
        <taxon>Aquincola</taxon>
    </lineage>
</organism>
<dbReference type="EMBL" id="CP097636">
    <property type="protein sequence ID" value="URI10719.1"/>
    <property type="molecule type" value="Genomic_DNA"/>
</dbReference>
<dbReference type="Proteomes" id="UP001056201">
    <property type="component" value="Chromosome 2"/>
</dbReference>
<gene>
    <name evidence="1" type="ORF">MW290_17160</name>
</gene>
<accession>A0ABY4SE08</accession>
<dbReference type="InterPro" id="IPR032720">
    <property type="entry name" value="Cys_rich_CWC"/>
</dbReference>
<proteinExistence type="predicted"/>
<protein>
    <submittedName>
        <fullName evidence="1">Cysteine-rich CWC family protein</fullName>
    </submittedName>
</protein>